<sequence>MDEEEAPRGAGGQPSPSPSGWKPMSKAAALALISKVSREAKEEGGTDRAVIACACSPLYAGLLINCGALAVKSLCRNGWHLRKGTGCGCEWGREDEKKTEKEEGEQGDLLLRLTTIVTHDVDTLPRGRQWEFTHTGGQCRQYWGTRAGEVRHLYGHSHSLGGTVAVSWEDFVRCNGFSNDLWGWGWEDVDFFRRVVGRGLSVDRGGFVERILVQKGEGRGRRALPCPFEESGGQEIEESVESEMGVDAGKYIGTERSWKGEGSDRRACEGETRGRQFASLFDKVKTGEAKRNERLCESKKGSVSEGKKIGACLDGYKDMNASQDR</sequence>
<dbReference type="PANTHER" id="PTHR19300:SF57">
    <property type="entry name" value="BETA-1,4-N-ACETYLGALACTOSAMINYLTRANSFERASE"/>
    <property type="match status" value="1"/>
</dbReference>
<evidence type="ECO:0000256" key="1">
    <source>
        <dbReference type="ARBA" id="ARBA00022679"/>
    </source>
</evidence>
<dbReference type="EMBL" id="CDMZ01002105">
    <property type="protein sequence ID" value="CEM40794.1"/>
    <property type="molecule type" value="Genomic_DNA"/>
</dbReference>
<dbReference type="VEuPathDB" id="CryptoDB:Cvel_6039"/>
<name>A0A0G4HA13_9ALVE</name>
<protein>
    <recommendedName>
        <fullName evidence="3">Galactosyltransferase C-terminal domain-containing protein</fullName>
    </recommendedName>
</protein>
<dbReference type="Pfam" id="PF02709">
    <property type="entry name" value="Glyco_transf_7C"/>
    <property type="match status" value="1"/>
</dbReference>
<dbReference type="SUPFAM" id="SSF53448">
    <property type="entry name" value="Nucleotide-diphospho-sugar transferases"/>
    <property type="match status" value="1"/>
</dbReference>
<accession>A0A0G4HA13</accession>
<reference evidence="4" key="1">
    <citation type="submission" date="2014-11" db="EMBL/GenBank/DDBJ databases">
        <authorList>
            <person name="Otto D Thomas"/>
            <person name="Naeem Raeece"/>
        </authorList>
    </citation>
    <scope>NUCLEOTIDE SEQUENCE</scope>
</reference>
<dbReference type="PRINTS" id="PR02050">
    <property type="entry name" value="B14GALTRFASE"/>
</dbReference>
<proteinExistence type="predicted"/>
<evidence type="ECO:0000259" key="3">
    <source>
        <dbReference type="Pfam" id="PF02709"/>
    </source>
</evidence>
<feature type="region of interest" description="Disordered" evidence="2">
    <location>
        <begin position="1"/>
        <end position="24"/>
    </location>
</feature>
<feature type="domain" description="Galactosyltransferase C-terminal" evidence="3">
    <location>
        <begin position="157"/>
        <end position="205"/>
    </location>
</feature>
<dbReference type="InterPro" id="IPR027791">
    <property type="entry name" value="Galactosyl_T_C"/>
</dbReference>
<dbReference type="AlphaFoldDB" id="A0A0G4HA13"/>
<dbReference type="InterPro" id="IPR003859">
    <property type="entry name" value="Galactosyl_T"/>
</dbReference>
<dbReference type="GO" id="GO:0005794">
    <property type="term" value="C:Golgi apparatus"/>
    <property type="evidence" value="ECO:0007669"/>
    <property type="project" value="TreeGrafter"/>
</dbReference>
<dbReference type="GO" id="GO:0008378">
    <property type="term" value="F:galactosyltransferase activity"/>
    <property type="evidence" value="ECO:0007669"/>
    <property type="project" value="TreeGrafter"/>
</dbReference>
<keyword evidence="1" id="KW-0808">Transferase</keyword>
<organism evidence="4">
    <name type="scientific">Chromera velia CCMP2878</name>
    <dbReference type="NCBI Taxonomy" id="1169474"/>
    <lineage>
        <taxon>Eukaryota</taxon>
        <taxon>Sar</taxon>
        <taxon>Alveolata</taxon>
        <taxon>Colpodellida</taxon>
        <taxon>Chromeraceae</taxon>
        <taxon>Chromera</taxon>
    </lineage>
</organism>
<dbReference type="InterPro" id="IPR029044">
    <property type="entry name" value="Nucleotide-diphossugar_trans"/>
</dbReference>
<dbReference type="GO" id="GO:0005975">
    <property type="term" value="P:carbohydrate metabolic process"/>
    <property type="evidence" value="ECO:0007669"/>
    <property type="project" value="InterPro"/>
</dbReference>
<evidence type="ECO:0000256" key="2">
    <source>
        <dbReference type="SAM" id="MobiDB-lite"/>
    </source>
</evidence>
<gene>
    <name evidence="4" type="ORF">Cvel_6039</name>
</gene>
<dbReference type="PANTHER" id="PTHR19300">
    <property type="entry name" value="BETA-1,4-GALACTOSYLTRANSFERASE"/>
    <property type="match status" value="1"/>
</dbReference>
<evidence type="ECO:0000313" key="4">
    <source>
        <dbReference type="EMBL" id="CEM40794.1"/>
    </source>
</evidence>
<dbReference type="Gene3D" id="3.90.550.10">
    <property type="entry name" value="Spore Coat Polysaccharide Biosynthesis Protein SpsA, Chain A"/>
    <property type="match status" value="1"/>
</dbReference>